<evidence type="ECO:0000313" key="4">
    <source>
        <dbReference type="WBParaSite" id="DME_0000805501-mRNA-1"/>
    </source>
</evidence>
<name>A0A0N4UK32_DRAME</name>
<organism evidence="2 4">
    <name type="scientific">Dracunculus medinensis</name>
    <name type="common">Guinea worm</name>
    <dbReference type="NCBI Taxonomy" id="318479"/>
    <lineage>
        <taxon>Eukaryota</taxon>
        <taxon>Metazoa</taxon>
        <taxon>Ecdysozoa</taxon>
        <taxon>Nematoda</taxon>
        <taxon>Chromadorea</taxon>
        <taxon>Rhabditida</taxon>
        <taxon>Spirurina</taxon>
        <taxon>Dracunculoidea</taxon>
        <taxon>Dracunculidae</taxon>
        <taxon>Dracunculus</taxon>
    </lineage>
</organism>
<sequence>MSHSSPSYSGYRGRFADSNQPRVDLVVPTRAYSNDQPNTMVLSSSALNCKQFDGNCRWSNTNDDELDWGVRISTLEAEKWIPKLETEVQPGPGSAVLISAKTNGWEAGKLVSDQIPCMTSPLRFTATVWRSHAKSPYERPNLQICSHNTHSERHVSTCVIFTIENGRPVSINIPLPKDPLSPLRIIIIGDNFIAPDGGAIFLQDIVVNGEIDPHCSLIAFDSRQNDDDRENSRAINELNTDLSPSTARSANGGQIRHLYSFKNFESSTESVAETCLALSCNPGDQCKWQSINSGWKASTDERETNPLTGIKAPPLNFNEFLVAPLTNRSVSYKMISSRIDVPNDSDKPIYFCFYEYFATDGARLALCMDPIGRSCFYSRSKIITGEQIKVNVLAESNGTNKGELGFLPVKVTSDPEGKHPLC</sequence>
<keyword evidence="3" id="KW-1185">Reference proteome</keyword>
<dbReference type="EMBL" id="UYYG01000049">
    <property type="protein sequence ID" value="VDN52207.1"/>
    <property type="molecule type" value="Genomic_DNA"/>
</dbReference>
<dbReference type="OrthoDB" id="5850953at2759"/>
<dbReference type="Proteomes" id="UP000038040">
    <property type="component" value="Unplaced"/>
</dbReference>
<evidence type="ECO:0000313" key="1">
    <source>
        <dbReference type="EMBL" id="VDN52207.1"/>
    </source>
</evidence>
<evidence type="ECO:0000313" key="3">
    <source>
        <dbReference type="Proteomes" id="UP000274756"/>
    </source>
</evidence>
<gene>
    <name evidence="1" type="ORF">DME_LOCUS2180</name>
</gene>
<protein>
    <submittedName>
        <fullName evidence="4">MAM domain-containing protein</fullName>
    </submittedName>
</protein>
<accession>A0A0N4UK32</accession>
<proteinExistence type="predicted"/>
<dbReference type="AlphaFoldDB" id="A0A0N4UK32"/>
<dbReference type="Proteomes" id="UP000274756">
    <property type="component" value="Unassembled WGS sequence"/>
</dbReference>
<reference evidence="4" key="1">
    <citation type="submission" date="2017-02" db="UniProtKB">
        <authorList>
            <consortium name="WormBaseParasite"/>
        </authorList>
    </citation>
    <scope>IDENTIFICATION</scope>
</reference>
<evidence type="ECO:0000313" key="2">
    <source>
        <dbReference type="Proteomes" id="UP000038040"/>
    </source>
</evidence>
<dbReference type="WBParaSite" id="DME_0000805501-mRNA-1">
    <property type="protein sequence ID" value="DME_0000805501-mRNA-1"/>
    <property type="gene ID" value="DME_0000805501"/>
</dbReference>
<reference evidence="1 3" key="2">
    <citation type="submission" date="2018-11" db="EMBL/GenBank/DDBJ databases">
        <authorList>
            <consortium name="Pathogen Informatics"/>
        </authorList>
    </citation>
    <scope>NUCLEOTIDE SEQUENCE [LARGE SCALE GENOMIC DNA]</scope>
</reference>